<comment type="caution">
    <text evidence="5">The sequence shown here is derived from an EMBL/GenBank/DDBJ whole genome shotgun (WGS) entry which is preliminary data.</text>
</comment>
<dbReference type="InterPro" id="IPR011989">
    <property type="entry name" value="ARM-like"/>
</dbReference>
<dbReference type="Gene3D" id="3.40.50.300">
    <property type="entry name" value="P-loop containing nucleotide triphosphate hydrolases"/>
    <property type="match status" value="1"/>
</dbReference>
<organism evidence="5">
    <name type="scientific">Planktothricoides sp. SpSt-374</name>
    <dbReference type="NCBI Taxonomy" id="2282167"/>
    <lineage>
        <taxon>Bacteria</taxon>
        <taxon>Bacillati</taxon>
        <taxon>Cyanobacteriota</taxon>
        <taxon>Cyanophyceae</taxon>
        <taxon>Oscillatoriophycideae</taxon>
        <taxon>Oscillatoriales</taxon>
        <taxon>Oscillatoriaceae</taxon>
        <taxon>Planktothricoides</taxon>
    </lineage>
</organism>
<evidence type="ECO:0000313" key="5">
    <source>
        <dbReference type="EMBL" id="HGG00653.1"/>
    </source>
</evidence>
<dbReference type="Pfam" id="PF18731">
    <property type="entry name" value="HEPN_Swt1"/>
    <property type="match status" value="1"/>
</dbReference>
<feature type="domain" description="NACHT" evidence="3">
    <location>
        <begin position="305"/>
        <end position="455"/>
    </location>
</feature>
<name>A0A7C3VGE5_9CYAN</name>
<gene>
    <name evidence="5" type="ORF">ENR15_08380</name>
</gene>
<dbReference type="AlphaFoldDB" id="A0A7C3VGE5"/>
<dbReference type="InterPro" id="IPR027417">
    <property type="entry name" value="P-loop_NTPase"/>
</dbReference>
<dbReference type="InterPro" id="IPR007111">
    <property type="entry name" value="NACHT_NTPase"/>
</dbReference>
<dbReference type="InterPro" id="IPR041650">
    <property type="entry name" value="HEPN_Swt1"/>
</dbReference>
<dbReference type="PANTHER" id="PTHR46844">
    <property type="entry name" value="SLR5058 PROTEIN"/>
    <property type="match status" value="1"/>
</dbReference>
<dbReference type="InterPro" id="IPR016024">
    <property type="entry name" value="ARM-type_fold"/>
</dbReference>
<proteinExistence type="predicted"/>
<dbReference type="EMBL" id="DSPX01000082">
    <property type="protein sequence ID" value="HGG00653.1"/>
    <property type="molecule type" value="Genomic_DNA"/>
</dbReference>
<protein>
    <submittedName>
        <fullName evidence="5">NACHT domain-containing protein</fullName>
    </submittedName>
</protein>
<evidence type="ECO:0000256" key="1">
    <source>
        <dbReference type="ARBA" id="ARBA00022549"/>
    </source>
</evidence>
<keyword evidence="2" id="KW-0605">Phycobilisome</keyword>
<dbReference type="Pfam" id="PF05729">
    <property type="entry name" value="NACHT"/>
    <property type="match status" value="1"/>
</dbReference>
<dbReference type="SUPFAM" id="SSF52540">
    <property type="entry name" value="P-loop containing nucleoside triphosphate hydrolases"/>
    <property type="match status" value="1"/>
</dbReference>
<evidence type="ECO:0000259" key="4">
    <source>
        <dbReference type="Pfam" id="PF18731"/>
    </source>
</evidence>
<reference evidence="5" key="1">
    <citation type="journal article" date="2020" name="mSystems">
        <title>Genome- and Community-Level Interaction Insights into Carbon Utilization and Element Cycling Functions of Hydrothermarchaeota in Hydrothermal Sediment.</title>
        <authorList>
            <person name="Zhou Z."/>
            <person name="Liu Y."/>
            <person name="Xu W."/>
            <person name="Pan J."/>
            <person name="Luo Z.H."/>
            <person name="Li M."/>
        </authorList>
    </citation>
    <scope>NUCLEOTIDE SEQUENCE [LARGE SCALE GENOMIC DNA]</scope>
    <source>
        <strain evidence="5">SpSt-374</strain>
    </source>
</reference>
<feature type="domain" description="Swt1-like HEPN" evidence="4">
    <location>
        <begin position="53"/>
        <end position="173"/>
    </location>
</feature>
<keyword evidence="1" id="KW-0042">Antenna complex</keyword>
<evidence type="ECO:0000256" key="2">
    <source>
        <dbReference type="ARBA" id="ARBA00022738"/>
    </source>
</evidence>
<dbReference type="GO" id="GO:0030089">
    <property type="term" value="C:phycobilisome"/>
    <property type="evidence" value="ECO:0007669"/>
    <property type="project" value="UniProtKB-KW"/>
</dbReference>
<accession>A0A7C3VGE5</accession>
<sequence length="1102" mass="126013">MFNWPGRVVYTEKKERYNKPFLIWQVGLMAMADTDRDRKERNYELVGQAMRNFLAPALESWIKRELQKPKNLKTIGIYDGDWRYAARKPLNDYNHDGTEPYWYDCQAVLKIISHTEYWNKIFKSNKIGFIERGLIETLRRVRNDNSHNNVAVFTTDYSLDVLSAITRLLTAIGDPRAQDAEQLKQEFVKQYYEELSEIGKKSVETGINWFSYGAAMWERQKSLSSNALTANEGIAFKLDDIYVPLGLVERQKLLKRPKAENTPEDGSDLYREEYREEITRKFEGEDFYVQVLKNRQSDKSKGTRLAITGEPGAGKTTQLQKIGDWVWAEMPENLVIWVSLADLQGRRLDEYLLDRWLKDALQVARVKEDTEANFVEFFKSGRVWLLLDGVDEMAEANPLSDIAKQISGWVAQARVILTCRQNVWDAGNNHLYDFDVYRNLDWTPGQVNQVIDKWFGENPARGKTLQAELEKSGKERIRDAVRNPLRLTLLCRTWLQREGELPETKAQLYRQFTEAFYLWKQESFPTTGEERRELEKALGELALAAISGEDSRFRLTHRQVCNTLGDGERYQLAIDLGWLNQVGVAAENPSEKVYAFWHPTFEEYFAALAVDDWHFFLTHVPENPAAGTYRIFEKQWKEVILLWLGRDDVPKVQKEAFIEALVDFEDGCEDLYAYQAFFLAAAGIAEFKDCSISKQLVDSIVYWGCGWLNIQNKQVEIISIYPIVEIAREVLLHCDRNMAIQAVVSLLETDIYFGVLVEATKILGKIGTGNEMAIAVLVKVIEEYHPNNEWLVINAASSLGEIAFEQKIAIKCMENLIVNTSGFDVYLQAIKSLVQMDPSNEDPLNELVEEFITTCLKYNGIDTDFIDDIDMAILGEMASVIESIGVGHQNTINAFINLLETIDKEYLRPRLVIGLGKIAIGNEKAISALCKLIQVSKSEDTRRVAAANLENISPGNPIAITALQHDLETYTSNIKPGRSATSLSIIAPENEAIISDWQEILESSNNRDLLWKTAIALVAIDPDNAIAMIILESILKESNKYWIRWKRYFNDKSSITKNNQQVAVKIIKNLLKHRNYESDLLDQASLLTKIAPNHEMAVALQL</sequence>
<dbReference type="SUPFAM" id="SSF48371">
    <property type="entry name" value="ARM repeat"/>
    <property type="match status" value="1"/>
</dbReference>
<dbReference type="PANTHER" id="PTHR46844:SF1">
    <property type="entry name" value="SLR5058 PROTEIN"/>
    <property type="match status" value="1"/>
</dbReference>
<evidence type="ECO:0000259" key="3">
    <source>
        <dbReference type="Pfam" id="PF05729"/>
    </source>
</evidence>
<dbReference type="Gene3D" id="1.25.10.10">
    <property type="entry name" value="Leucine-rich Repeat Variant"/>
    <property type="match status" value="2"/>
</dbReference>